<reference evidence="3 4" key="1">
    <citation type="submission" date="2018-03" db="EMBL/GenBank/DDBJ databases">
        <title>Genomic Encyclopedia of Type Strains, Phase III (KMG-III): the genomes of soil and plant-associated and newly described type strains.</title>
        <authorList>
            <person name="Whitman W."/>
        </authorList>
    </citation>
    <scope>NUCLEOTIDE SEQUENCE [LARGE SCALE GENOMIC DNA]</scope>
    <source>
        <strain evidence="3 4">CGMCC 1.12700</strain>
    </source>
</reference>
<dbReference type="EMBL" id="PYGD01000002">
    <property type="protein sequence ID" value="PSK93425.1"/>
    <property type="molecule type" value="Genomic_DNA"/>
</dbReference>
<proteinExistence type="predicted"/>
<keyword evidence="4" id="KW-1185">Reference proteome</keyword>
<name>A0A2P8D865_9BACT</name>
<dbReference type="RefSeq" id="WP_106522429.1">
    <property type="nucleotide sequence ID" value="NZ_PYGD01000002.1"/>
</dbReference>
<protein>
    <submittedName>
        <fullName evidence="3">Uncharacterized protein DUF4157</fullName>
    </submittedName>
</protein>
<sequence>MSLSLTPNPTAVAAAADQAQPAAQEQAQQEAPGLAYTIQCRLTVGAPDDPMEREADDMADRVMRMPETAVQRKCSDCEEETVQRKPLASFVQRKCAHCEEEETVQRKTVTPFIQRSATGSDAVAGASVDAGIAATRGNGAAIDSGTRSFMEDRFGSDFSGVKIHTGSDAVQLSGALGAQAFTVGNDIYFNEGKYNPAAADGRHLLAHELTHTLQQGATPALVQRRRVPDAASLNSGLPTTSSVSSVQAEIGMARVLSRAWAGLTPAQQSAVQTATAGLGLTWSDEESLRMALIPVNRAVLISFAQAIRTAAPSATLGDPLLINTGPRPATADAANIATLVANATAIFTTLAGNSRNADLRQVFGAANVAAAKTKYNNARLQMNVLHAANQIVTDRSGYNAEVSLGGLTNSSQISVSPDVIDNPGDNESVITFVHECMHAGNADVRDFGYIHQASFRELSAAVKLTNAAHFEVVPRRMLGASFAFTGQTFIPAGTTVGGTTAPPLTNRQQAIRDASEHFRQAWTIGLNLHNLYVRLFRTPAEWNTLDLSTQFGGAAAGSHFSDTLPFWSNVQGLTLHQRLAEINPSGVNAATRPVSLIDIALSEGMIRKLAQGMDAVPTSEIDAVLLETTYGTVAEQAAATASVAAERDLLIRLVIRARLGGGIAGNEHRDEQLVARMGSTANLWSDILAVRPVSAFP</sequence>
<feature type="domain" description="eCIS core" evidence="2">
    <location>
        <begin position="142"/>
        <end position="217"/>
    </location>
</feature>
<dbReference type="OrthoDB" id="4317910at2"/>
<dbReference type="AlphaFoldDB" id="A0A2P8D865"/>
<evidence type="ECO:0000256" key="1">
    <source>
        <dbReference type="SAM" id="MobiDB-lite"/>
    </source>
</evidence>
<feature type="compositionally biased region" description="Low complexity" evidence="1">
    <location>
        <begin position="11"/>
        <end position="30"/>
    </location>
</feature>
<gene>
    <name evidence="3" type="ORF">B0I18_102395</name>
</gene>
<accession>A0A2P8D865</accession>
<evidence type="ECO:0000313" key="3">
    <source>
        <dbReference type="EMBL" id="PSK93425.1"/>
    </source>
</evidence>
<feature type="region of interest" description="Disordered" evidence="1">
    <location>
        <begin position="1"/>
        <end position="30"/>
    </location>
</feature>
<evidence type="ECO:0000313" key="4">
    <source>
        <dbReference type="Proteomes" id="UP000240572"/>
    </source>
</evidence>
<dbReference type="Proteomes" id="UP000240572">
    <property type="component" value="Unassembled WGS sequence"/>
</dbReference>
<comment type="caution">
    <text evidence="3">The sequence shown here is derived from an EMBL/GenBank/DDBJ whole genome shotgun (WGS) entry which is preliminary data.</text>
</comment>
<dbReference type="Pfam" id="PF13699">
    <property type="entry name" value="eCIS_core"/>
    <property type="match status" value="1"/>
</dbReference>
<evidence type="ECO:0000259" key="2">
    <source>
        <dbReference type="Pfam" id="PF13699"/>
    </source>
</evidence>
<dbReference type="InterPro" id="IPR025295">
    <property type="entry name" value="eCIS_core_dom"/>
</dbReference>
<organism evidence="3 4">
    <name type="scientific">Taibaiella chishuiensis</name>
    <dbReference type="NCBI Taxonomy" id="1434707"/>
    <lineage>
        <taxon>Bacteria</taxon>
        <taxon>Pseudomonadati</taxon>
        <taxon>Bacteroidota</taxon>
        <taxon>Chitinophagia</taxon>
        <taxon>Chitinophagales</taxon>
        <taxon>Chitinophagaceae</taxon>
        <taxon>Taibaiella</taxon>
    </lineage>
</organism>